<accession>A0ABP0I3D9</accession>
<sequence>MAAFRLRARPRPCVAVAAVAAVAAAAAAFAAPSAAEQPRRSSVLASLGGLGAMGWAGWLGSEMKPSTEGQYEEAVVGLGLGAPDVEDASGWELIFFQKTLEDIGHRCPRNSQVLYHYTDLPSCNAIVKGRRGLRLSRGGYKGGGVFFSKRSPMQDLPVSNRLWREIFPNWRTEQLRSNYGEALAKGREDKVDAVLVCYVPSSMWEEVDVDERKDTAFISLEKFETFAAEYFAYRRPHTGSFLSVPLTDPLGPWSLRQAMRIEATSREPIAWLAEKRG</sequence>
<dbReference type="Proteomes" id="UP001642484">
    <property type="component" value="Unassembled WGS sequence"/>
</dbReference>
<protein>
    <submittedName>
        <fullName evidence="1">Uncharacterized protein</fullName>
    </submittedName>
</protein>
<evidence type="ECO:0000313" key="1">
    <source>
        <dbReference type="EMBL" id="CAK8997091.1"/>
    </source>
</evidence>
<proteinExistence type="predicted"/>
<name>A0ABP0I3D9_9DINO</name>
<organism evidence="1 2">
    <name type="scientific">Durusdinium trenchii</name>
    <dbReference type="NCBI Taxonomy" id="1381693"/>
    <lineage>
        <taxon>Eukaryota</taxon>
        <taxon>Sar</taxon>
        <taxon>Alveolata</taxon>
        <taxon>Dinophyceae</taxon>
        <taxon>Suessiales</taxon>
        <taxon>Symbiodiniaceae</taxon>
        <taxon>Durusdinium</taxon>
    </lineage>
</organism>
<evidence type="ECO:0000313" key="2">
    <source>
        <dbReference type="Proteomes" id="UP001642484"/>
    </source>
</evidence>
<keyword evidence="2" id="KW-1185">Reference proteome</keyword>
<dbReference type="EMBL" id="CAXAMN010001969">
    <property type="protein sequence ID" value="CAK8997091.1"/>
    <property type="molecule type" value="Genomic_DNA"/>
</dbReference>
<gene>
    <name evidence="1" type="ORF">CCMP2556_LOCUS4713</name>
</gene>
<reference evidence="1 2" key="1">
    <citation type="submission" date="2024-02" db="EMBL/GenBank/DDBJ databases">
        <authorList>
            <person name="Chen Y."/>
            <person name="Shah S."/>
            <person name="Dougan E. K."/>
            <person name="Thang M."/>
            <person name="Chan C."/>
        </authorList>
    </citation>
    <scope>NUCLEOTIDE SEQUENCE [LARGE SCALE GENOMIC DNA]</scope>
</reference>
<comment type="caution">
    <text evidence="1">The sequence shown here is derived from an EMBL/GenBank/DDBJ whole genome shotgun (WGS) entry which is preliminary data.</text>
</comment>